<gene>
    <name evidence="1" type="ORF">NK6_2505</name>
</gene>
<sequence>MPINYHYALKDAARDESRKTMGASILKRSEHDS</sequence>
<dbReference type="AlphaFoldDB" id="A0A0E4BMS4"/>
<evidence type="ECO:0000313" key="1">
    <source>
        <dbReference type="EMBL" id="BAR55686.1"/>
    </source>
</evidence>
<dbReference type="Proteomes" id="UP000063308">
    <property type="component" value="Chromosome"/>
</dbReference>
<name>A0A0E4BMS4_9BRAD</name>
<protein>
    <submittedName>
        <fullName evidence="1">Uncharacterized protein</fullName>
    </submittedName>
</protein>
<evidence type="ECO:0000313" key="2">
    <source>
        <dbReference type="Proteomes" id="UP000063308"/>
    </source>
</evidence>
<accession>A0A0E4BMS4</accession>
<organism evidence="1 2">
    <name type="scientific">Bradyrhizobium diazoefficiens</name>
    <dbReference type="NCBI Taxonomy" id="1355477"/>
    <lineage>
        <taxon>Bacteria</taxon>
        <taxon>Pseudomonadati</taxon>
        <taxon>Pseudomonadota</taxon>
        <taxon>Alphaproteobacteria</taxon>
        <taxon>Hyphomicrobiales</taxon>
        <taxon>Nitrobacteraceae</taxon>
        <taxon>Bradyrhizobium</taxon>
    </lineage>
</organism>
<dbReference type="EMBL" id="AP014685">
    <property type="protein sequence ID" value="BAR55686.1"/>
    <property type="molecule type" value="Genomic_DNA"/>
</dbReference>
<proteinExistence type="predicted"/>
<reference evidence="1 2" key="1">
    <citation type="submission" date="2014-11" db="EMBL/GenBank/DDBJ databases">
        <title>Symbiosis island explosion on the genome of extra-slow-growing strains of soybean bradyrhizobia with massive insertion sequences.</title>
        <authorList>
            <person name="Iida T."/>
            <person name="Minamisawa K."/>
        </authorList>
    </citation>
    <scope>NUCLEOTIDE SEQUENCE [LARGE SCALE GENOMIC DNA]</scope>
    <source>
        <strain evidence="1 2">NK6</strain>
    </source>
</reference>